<dbReference type="EC" id="3.6.-.-" evidence="2"/>
<dbReference type="CDD" id="cd02883">
    <property type="entry name" value="NUDIX_Hydrolase"/>
    <property type="match status" value="1"/>
</dbReference>
<feature type="compositionally biased region" description="Basic and acidic residues" evidence="1">
    <location>
        <begin position="8"/>
        <end position="20"/>
    </location>
</feature>
<keyword evidence="3" id="KW-1185">Reference proteome</keyword>
<gene>
    <name evidence="2" type="ORF">ACFO5R_16965</name>
</gene>
<dbReference type="Proteomes" id="UP001595898">
    <property type="component" value="Unassembled WGS sequence"/>
</dbReference>
<evidence type="ECO:0000313" key="3">
    <source>
        <dbReference type="Proteomes" id="UP001595898"/>
    </source>
</evidence>
<comment type="caution">
    <text evidence="2">The sequence shown here is derived from an EMBL/GenBank/DDBJ whole genome shotgun (WGS) entry which is preliminary data.</text>
</comment>
<evidence type="ECO:0000256" key="1">
    <source>
        <dbReference type="SAM" id="MobiDB-lite"/>
    </source>
</evidence>
<dbReference type="AlphaFoldDB" id="A0ABD5PSW8"/>
<dbReference type="InterPro" id="IPR015797">
    <property type="entry name" value="NUDIX_hydrolase-like_dom_sf"/>
</dbReference>
<protein>
    <submittedName>
        <fullName evidence="2">NUDIX hydrolase</fullName>
        <ecNumber evidence="2">3.6.-.-</ecNumber>
    </submittedName>
</protein>
<dbReference type="EMBL" id="JBHSFA010000009">
    <property type="protein sequence ID" value="MFC4543619.1"/>
    <property type="molecule type" value="Genomic_DNA"/>
</dbReference>
<proteinExistence type="predicted"/>
<feature type="region of interest" description="Disordered" evidence="1">
    <location>
        <begin position="1"/>
        <end position="20"/>
    </location>
</feature>
<accession>A0ABD5PSW8</accession>
<keyword evidence="2" id="KW-0378">Hydrolase</keyword>
<dbReference type="GO" id="GO:0016787">
    <property type="term" value="F:hydrolase activity"/>
    <property type="evidence" value="ECO:0007669"/>
    <property type="project" value="UniProtKB-KW"/>
</dbReference>
<dbReference type="SUPFAM" id="SSF55811">
    <property type="entry name" value="Nudix"/>
    <property type="match status" value="1"/>
</dbReference>
<sequence length="165" mass="18184">MEPLSDPVRLRTRSDVDVHEETRTVPQAEFEAMRGTVDSHVAVGLPNDDGAVLLQDDGSHGWSLPAFTVESGEEWTAIGRQGVTRLAGVPVELDRPERLRRIDIQPDGTADGGIRMYNVVYRAVPVEGRPVTDDVPADVRDVDWFDRVPAEQDGELAADIRLFVA</sequence>
<name>A0ABD5PSW8_9EURY</name>
<organism evidence="2 3">
    <name type="scientific">Halosolutus amylolyticus</name>
    <dbReference type="NCBI Taxonomy" id="2932267"/>
    <lineage>
        <taxon>Archaea</taxon>
        <taxon>Methanobacteriati</taxon>
        <taxon>Methanobacteriota</taxon>
        <taxon>Stenosarchaea group</taxon>
        <taxon>Halobacteria</taxon>
        <taxon>Halobacteriales</taxon>
        <taxon>Natrialbaceae</taxon>
        <taxon>Halosolutus</taxon>
    </lineage>
</organism>
<reference evidence="2 3" key="1">
    <citation type="journal article" date="2019" name="Int. J. Syst. Evol. Microbiol.">
        <title>The Global Catalogue of Microorganisms (GCM) 10K type strain sequencing project: providing services to taxonomists for standard genome sequencing and annotation.</title>
        <authorList>
            <consortium name="The Broad Institute Genomics Platform"/>
            <consortium name="The Broad Institute Genome Sequencing Center for Infectious Disease"/>
            <person name="Wu L."/>
            <person name="Ma J."/>
        </authorList>
    </citation>
    <scope>NUCLEOTIDE SEQUENCE [LARGE SCALE GENOMIC DNA]</scope>
    <source>
        <strain evidence="2 3">WLHS5</strain>
    </source>
</reference>
<evidence type="ECO:0000313" key="2">
    <source>
        <dbReference type="EMBL" id="MFC4543619.1"/>
    </source>
</evidence>
<dbReference type="Gene3D" id="3.90.79.10">
    <property type="entry name" value="Nucleoside Triphosphate Pyrophosphohydrolase"/>
    <property type="match status" value="1"/>
</dbReference>
<dbReference type="RefSeq" id="WP_250138607.1">
    <property type="nucleotide sequence ID" value="NZ_JALIQP010000001.1"/>
</dbReference>